<evidence type="ECO:0000259" key="2">
    <source>
        <dbReference type="Pfam" id="PF13827"/>
    </source>
</evidence>
<keyword evidence="1" id="KW-0732">Signal</keyword>
<dbReference type="Pfam" id="PF13827">
    <property type="entry name" value="DUF4189"/>
    <property type="match status" value="1"/>
</dbReference>
<name>H8KVT3_SOLCM</name>
<evidence type="ECO:0000313" key="4">
    <source>
        <dbReference type="Proteomes" id="UP000007590"/>
    </source>
</evidence>
<dbReference type="STRING" id="929556.Solca_1639"/>
<dbReference type="OrthoDB" id="9805760at2"/>
<accession>H8KVT3</accession>
<organism evidence="3 4">
    <name type="scientific">Solitalea canadensis (strain ATCC 29591 / DSM 3403 / JCM 21819 / LMG 8368 / NBRC 15130 / NCIMB 12057 / USAM 9D)</name>
    <name type="common">Flexibacter canadensis</name>
    <dbReference type="NCBI Taxonomy" id="929556"/>
    <lineage>
        <taxon>Bacteria</taxon>
        <taxon>Pseudomonadati</taxon>
        <taxon>Bacteroidota</taxon>
        <taxon>Sphingobacteriia</taxon>
        <taxon>Sphingobacteriales</taxon>
        <taxon>Sphingobacteriaceae</taxon>
        <taxon>Solitalea</taxon>
    </lineage>
</organism>
<dbReference type="EMBL" id="CP003349">
    <property type="protein sequence ID" value="AFD06706.1"/>
    <property type="molecule type" value="Genomic_DNA"/>
</dbReference>
<protein>
    <recommendedName>
        <fullName evidence="2">DUF4189 domain-containing protein</fullName>
    </recommendedName>
</protein>
<sequence>MRKLLLTLMLIICATILVKAQTTKYGALAIDRDNGFYYGWAYDYSTVEEAEKRAIEECTRRGGNAYVVLTWSGGACAAYRTIDGKVGTAYGWGVAPTRVEADAIATRECLKRSNGSPASNFVWACNSSNAPFKEIYNAANQNPAPTTSTQNTGAKDFISFNGGRLEASGDCPSENTASITTDDESFGVLISNLPVGGSANVAAPGTCSDCTNLILTDLNNTKSYIATRGSVTRNGKGVTFNVSVMEMNDMLNGGGTSYSLSGTITCED</sequence>
<dbReference type="HOGENOM" id="CLU_1037859_0_0_10"/>
<dbReference type="eggNOG" id="COG4704">
    <property type="taxonomic scope" value="Bacteria"/>
</dbReference>
<feature type="chain" id="PRO_5003615369" description="DUF4189 domain-containing protein" evidence="1">
    <location>
        <begin position="21"/>
        <end position="268"/>
    </location>
</feature>
<feature type="domain" description="DUF4189" evidence="2">
    <location>
        <begin position="25"/>
        <end position="125"/>
    </location>
</feature>
<reference evidence="3" key="1">
    <citation type="submission" date="2012-02" db="EMBL/GenBank/DDBJ databases">
        <title>The complete genome of Solitalea canadensis DSM 3403.</title>
        <authorList>
            <consortium name="US DOE Joint Genome Institute (JGI-PGF)"/>
            <person name="Lucas S."/>
            <person name="Copeland A."/>
            <person name="Lapidus A."/>
            <person name="Glavina del Rio T."/>
            <person name="Dalin E."/>
            <person name="Tice H."/>
            <person name="Bruce D."/>
            <person name="Goodwin L."/>
            <person name="Pitluck S."/>
            <person name="Peters L."/>
            <person name="Ovchinnikova G."/>
            <person name="Lu M."/>
            <person name="Kyrpides N."/>
            <person name="Mavromatis K."/>
            <person name="Ivanova N."/>
            <person name="Brettin T."/>
            <person name="Detter J.C."/>
            <person name="Han C."/>
            <person name="Larimer F."/>
            <person name="Land M."/>
            <person name="Hauser L."/>
            <person name="Markowitz V."/>
            <person name="Cheng J.-F."/>
            <person name="Hugenholtz P."/>
            <person name="Woyke T."/>
            <person name="Wu D."/>
            <person name="Spring S."/>
            <person name="Schroeder M."/>
            <person name="Kopitz M."/>
            <person name="Brambilla E."/>
            <person name="Klenk H.-P."/>
            <person name="Eisen J.A."/>
        </authorList>
    </citation>
    <scope>NUCLEOTIDE SEQUENCE</scope>
    <source>
        <strain evidence="3">DSM 3403</strain>
    </source>
</reference>
<dbReference type="Proteomes" id="UP000007590">
    <property type="component" value="Chromosome"/>
</dbReference>
<dbReference type="RefSeq" id="WP_014679933.1">
    <property type="nucleotide sequence ID" value="NC_017770.1"/>
</dbReference>
<keyword evidence="4" id="KW-1185">Reference proteome</keyword>
<proteinExistence type="predicted"/>
<feature type="signal peptide" evidence="1">
    <location>
        <begin position="1"/>
        <end position="20"/>
    </location>
</feature>
<gene>
    <name evidence="3" type="ordered locus">Solca_1639</name>
</gene>
<evidence type="ECO:0000256" key="1">
    <source>
        <dbReference type="SAM" id="SignalP"/>
    </source>
</evidence>
<dbReference type="InterPro" id="IPR025240">
    <property type="entry name" value="DUF4189"/>
</dbReference>
<evidence type="ECO:0000313" key="3">
    <source>
        <dbReference type="EMBL" id="AFD06706.1"/>
    </source>
</evidence>
<dbReference type="KEGG" id="scn:Solca_1639"/>
<dbReference type="AlphaFoldDB" id="H8KVT3"/>